<proteinExistence type="predicted"/>
<accession>A0ABS0UDQ8</accession>
<reference evidence="2 3" key="1">
    <citation type="submission" date="2020-08" db="EMBL/GenBank/DDBJ databases">
        <title>Description of Xenorhabdus lircayensis sp. nov., the symbiotic bacterium associated with the entomopathogenic nematode Steirnernema unicornum.</title>
        <authorList>
            <person name="Castaneda-Alvarez C."/>
            <person name="Prodan S."/>
            <person name="Zamorano A."/>
            <person name="San-Blas E."/>
            <person name="Aballay E."/>
        </authorList>
    </citation>
    <scope>NUCLEOTIDE SEQUENCE [LARGE SCALE GENOMIC DNA]</scope>
    <source>
        <strain evidence="2 3">VLS</strain>
    </source>
</reference>
<dbReference type="EMBL" id="JACOII010000095">
    <property type="protein sequence ID" value="MBI6550785.1"/>
    <property type="molecule type" value="Genomic_DNA"/>
</dbReference>
<name>A0ABS0UDQ8_9GAMM</name>
<feature type="transmembrane region" description="Helical" evidence="1">
    <location>
        <begin position="12"/>
        <end position="33"/>
    </location>
</feature>
<sequence length="143" mass="16436">MTFLNPIQLIGLNVLWIATLLLSGLSVGITGLIFDANNTSSSGYILWVVLVSLSLLGIYLSIYSFQRIKNLPISEQKHYYLQAECTVLPEEKRQALRLHMVTCYYDGFWTETLEHYPLKSRVSHDNYKYRILPLSDTGSCIKW</sequence>
<feature type="transmembrane region" description="Helical" evidence="1">
    <location>
        <begin position="45"/>
        <end position="65"/>
    </location>
</feature>
<dbReference type="Proteomes" id="UP000696184">
    <property type="component" value="Unassembled WGS sequence"/>
</dbReference>
<keyword evidence="1" id="KW-1133">Transmembrane helix</keyword>
<keyword evidence="1" id="KW-0472">Membrane</keyword>
<protein>
    <submittedName>
        <fullName evidence="2">DUF1266 domain-containing protein</fullName>
    </submittedName>
</protein>
<keyword evidence="3" id="KW-1185">Reference proteome</keyword>
<keyword evidence="1" id="KW-0812">Transmembrane</keyword>
<comment type="caution">
    <text evidence="2">The sequence shown here is derived from an EMBL/GenBank/DDBJ whole genome shotgun (WGS) entry which is preliminary data.</text>
</comment>
<evidence type="ECO:0000256" key="1">
    <source>
        <dbReference type="SAM" id="Phobius"/>
    </source>
</evidence>
<evidence type="ECO:0000313" key="2">
    <source>
        <dbReference type="EMBL" id="MBI6550785.1"/>
    </source>
</evidence>
<evidence type="ECO:0000313" key="3">
    <source>
        <dbReference type="Proteomes" id="UP000696184"/>
    </source>
</evidence>
<organism evidence="2 3">
    <name type="scientific">Xenorhabdus lircayensis</name>
    <dbReference type="NCBI Taxonomy" id="2763499"/>
    <lineage>
        <taxon>Bacteria</taxon>
        <taxon>Pseudomonadati</taxon>
        <taxon>Pseudomonadota</taxon>
        <taxon>Gammaproteobacteria</taxon>
        <taxon>Enterobacterales</taxon>
        <taxon>Morganellaceae</taxon>
        <taxon>Xenorhabdus</taxon>
    </lineage>
</organism>
<gene>
    <name evidence="2" type="ORF">H8A87_19445</name>
</gene>
<feature type="non-terminal residue" evidence="2">
    <location>
        <position position="143"/>
    </location>
</feature>